<accession>A0A4Y2ACC5</accession>
<evidence type="ECO:0000313" key="1">
    <source>
        <dbReference type="EMBL" id="GBL76876.1"/>
    </source>
</evidence>
<dbReference type="Gene3D" id="3.30.420.10">
    <property type="entry name" value="Ribonuclease H-like superfamily/Ribonuclease H"/>
    <property type="match status" value="1"/>
</dbReference>
<dbReference type="EMBL" id="BGPR01000011">
    <property type="protein sequence ID" value="GBL76876.1"/>
    <property type="molecule type" value="Genomic_DNA"/>
</dbReference>
<reference evidence="1 2" key="1">
    <citation type="journal article" date="2019" name="Sci. Rep.">
        <title>Orb-weaving spider Araneus ventricosus genome elucidates the spidroin gene catalogue.</title>
        <authorList>
            <person name="Kono N."/>
            <person name="Nakamura H."/>
            <person name="Ohtoshi R."/>
            <person name="Moran D.A.P."/>
            <person name="Shinohara A."/>
            <person name="Yoshida Y."/>
            <person name="Fujiwara M."/>
            <person name="Mori M."/>
            <person name="Tomita M."/>
            <person name="Arakawa K."/>
        </authorList>
    </citation>
    <scope>NUCLEOTIDE SEQUENCE [LARGE SCALE GENOMIC DNA]</scope>
</reference>
<gene>
    <name evidence="1" type="ORF">AVEN_12562_1</name>
</gene>
<keyword evidence="2" id="KW-1185">Reference proteome</keyword>
<organism evidence="1 2">
    <name type="scientific">Araneus ventricosus</name>
    <name type="common">Orbweaver spider</name>
    <name type="synonym">Epeira ventricosa</name>
    <dbReference type="NCBI Taxonomy" id="182803"/>
    <lineage>
        <taxon>Eukaryota</taxon>
        <taxon>Metazoa</taxon>
        <taxon>Ecdysozoa</taxon>
        <taxon>Arthropoda</taxon>
        <taxon>Chelicerata</taxon>
        <taxon>Arachnida</taxon>
        <taxon>Araneae</taxon>
        <taxon>Araneomorphae</taxon>
        <taxon>Entelegynae</taxon>
        <taxon>Araneoidea</taxon>
        <taxon>Araneidae</taxon>
        <taxon>Araneus</taxon>
    </lineage>
</organism>
<dbReference type="InterPro" id="IPR036397">
    <property type="entry name" value="RNaseH_sf"/>
</dbReference>
<dbReference type="GO" id="GO:0003676">
    <property type="term" value="F:nucleic acid binding"/>
    <property type="evidence" value="ECO:0007669"/>
    <property type="project" value="InterPro"/>
</dbReference>
<comment type="caution">
    <text evidence="1">The sequence shown here is derived from an EMBL/GenBank/DDBJ whole genome shotgun (WGS) entry which is preliminary data.</text>
</comment>
<evidence type="ECO:0000313" key="2">
    <source>
        <dbReference type="Proteomes" id="UP000499080"/>
    </source>
</evidence>
<evidence type="ECO:0008006" key="3">
    <source>
        <dbReference type="Google" id="ProtNLM"/>
    </source>
</evidence>
<name>A0A4Y2ACC5_ARAVE</name>
<proteinExistence type="predicted"/>
<protein>
    <recommendedName>
        <fullName evidence="3">RNase H type-1 domain-containing protein</fullName>
    </recommendedName>
</protein>
<sequence length="181" mass="20574">MAQLKPHNSVFQDELIAIEEAYTWASQSNQPIKIWTDSESSLHLLFKNQQSTCSGYSKHPSQLQILNSTGLKRMWDMRVTRQQISSQRKVPWKGFQHNIQHPGASQKRNFMSFPSNSGRMNGTTVTLEGTSFERSRLLQLRGKDQKSCLQRDIVHSQLTLRNLASETPIAIVVASSEALFT</sequence>
<dbReference type="AlphaFoldDB" id="A0A4Y2ACC5"/>
<dbReference type="OrthoDB" id="411823at2759"/>
<dbReference type="Proteomes" id="UP000499080">
    <property type="component" value="Unassembled WGS sequence"/>
</dbReference>